<dbReference type="EMBL" id="CAIIXF020000012">
    <property type="protein sequence ID" value="CAH1800761.1"/>
    <property type="molecule type" value="Genomic_DNA"/>
</dbReference>
<dbReference type="SMART" id="SM00209">
    <property type="entry name" value="TSP1"/>
    <property type="match status" value="1"/>
</dbReference>
<comment type="caution">
    <text evidence="1">The sequence shown here is derived from an EMBL/GenBank/DDBJ whole genome shotgun (WGS) entry which is preliminary data.</text>
</comment>
<organism evidence="1 2">
    <name type="scientific">Owenia fusiformis</name>
    <name type="common">Polychaete worm</name>
    <dbReference type="NCBI Taxonomy" id="6347"/>
    <lineage>
        <taxon>Eukaryota</taxon>
        <taxon>Metazoa</taxon>
        <taxon>Spiralia</taxon>
        <taxon>Lophotrochozoa</taxon>
        <taxon>Annelida</taxon>
        <taxon>Polychaeta</taxon>
        <taxon>Sedentaria</taxon>
        <taxon>Canalipalpata</taxon>
        <taxon>Sabellida</taxon>
        <taxon>Oweniida</taxon>
        <taxon>Oweniidae</taxon>
        <taxon>Owenia</taxon>
    </lineage>
</organism>
<protein>
    <submittedName>
        <fullName evidence="1">Uncharacterized protein</fullName>
    </submittedName>
</protein>
<dbReference type="OrthoDB" id="446173at2759"/>
<accession>A0A8S4Q4B8</accession>
<reference evidence="1" key="1">
    <citation type="submission" date="2022-03" db="EMBL/GenBank/DDBJ databases">
        <authorList>
            <person name="Martin C."/>
        </authorList>
    </citation>
    <scope>NUCLEOTIDE SEQUENCE</scope>
</reference>
<dbReference type="InterPro" id="IPR036383">
    <property type="entry name" value="TSP1_rpt_sf"/>
</dbReference>
<dbReference type="PROSITE" id="PS50092">
    <property type="entry name" value="TSP1"/>
    <property type="match status" value="1"/>
</dbReference>
<dbReference type="Proteomes" id="UP000749559">
    <property type="component" value="Unassembled WGS sequence"/>
</dbReference>
<feature type="non-terminal residue" evidence="1">
    <location>
        <position position="298"/>
    </location>
</feature>
<evidence type="ECO:0000313" key="1">
    <source>
        <dbReference type="EMBL" id="CAH1800761.1"/>
    </source>
</evidence>
<dbReference type="InterPro" id="IPR000884">
    <property type="entry name" value="TSP1_rpt"/>
</dbReference>
<name>A0A8S4Q4B8_OWEFU</name>
<evidence type="ECO:0000313" key="2">
    <source>
        <dbReference type="Proteomes" id="UP000749559"/>
    </source>
</evidence>
<sequence length="298" mass="32578">VSRRSGGGGGPSCPGSSIEHKTQQCCTTCTWGQWSKWTSWSCKSCPPGIPRCGSTTLAYCSRARVRQRDPNRCPRPFVETETQKKVNTQCPAPKCCRWSKWSDWSIGACSVTCGTGIRPKLRTRTKVYGTTGGSTTCDGKNYEHTDELCYAKTCATTPKPTCNTYEPWTPWVCHCTPIRTYRRKRSGCNSGYNVCQRSRQCPCMKDGRYSEGSCIGEHVQYKQHLICCPFMSGLDSVAAAETTASTSPTTTISPATTEEPATTTEDKCKYELCPICDFGSDPLEGSCCGLCKTPPGTG</sequence>
<dbReference type="SUPFAM" id="SSF82895">
    <property type="entry name" value="TSP-1 type 1 repeat"/>
    <property type="match status" value="1"/>
</dbReference>
<dbReference type="Gene3D" id="2.20.100.10">
    <property type="entry name" value="Thrombospondin type-1 (TSP1) repeat"/>
    <property type="match status" value="1"/>
</dbReference>
<proteinExistence type="predicted"/>
<dbReference type="AlphaFoldDB" id="A0A8S4Q4B8"/>
<keyword evidence="2" id="KW-1185">Reference proteome</keyword>
<gene>
    <name evidence="1" type="ORF">OFUS_LOCUS24608</name>
</gene>